<sequence length="194" mass="22695">MMRPWRLIIFLSLQYRIIGAWKWNPEDEHPCNIHRTMTFRQLLETFGPSGIPALFPEPLIIRASDTFRNEQFRKLTEQEAIIRWFGEDFNVTLSSSNSLSENRRITSLKQYIDETVTAEETLPNQLANESWYLFGETYSEEWLTFLNHYEIPPCYTCSDWPVALAFGIGNRGSGVQWHMHGKSPSLTFRVRSAL</sequence>
<dbReference type="InParanoid" id="A0A1Z5J7A4"/>
<evidence type="ECO:0000256" key="1">
    <source>
        <dbReference type="SAM" id="SignalP"/>
    </source>
</evidence>
<protein>
    <recommendedName>
        <fullName evidence="4">JmjC domain-containing protein</fullName>
    </recommendedName>
</protein>
<proteinExistence type="predicted"/>
<keyword evidence="3" id="KW-1185">Reference proteome</keyword>
<comment type="caution">
    <text evidence="2">The sequence shown here is derived from an EMBL/GenBank/DDBJ whole genome shotgun (WGS) entry which is preliminary data.</text>
</comment>
<reference evidence="2 3" key="1">
    <citation type="journal article" date="2015" name="Plant Cell">
        <title>Oil accumulation by the oleaginous diatom Fistulifera solaris as revealed by the genome and transcriptome.</title>
        <authorList>
            <person name="Tanaka T."/>
            <person name="Maeda Y."/>
            <person name="Veluchamy A."/>
            <person name="Tanaka M."/>
            <person name="Abida H."/>
            <person name="Marechal E."/>
            <person name="Bowler C."/>
            <person name="Muto M."/>
            <person name="Sunaga Y."/>
            <person name="Tanaka M."/>
            <person name="Yoshino T."/>
            <person name="Taniguchi T."/>
            <person name="Fukuda Y."/>
            <person name="Nemoto M."/>
            <person name="Matsumoto M."/>
            <person name="Wong P.S."/>
            <person name="Aburatani S."/>
            <person name="Fujibuchi W."/>
        </authorList>
    </citation>
    <scope>NUCLEOTIDE SEQUENCE [LARGE SCALE GENOMIC DNA]</scope>
    <source>
        <strain evidence="2 3">JPCC DA0580</strain>
    </source>
</reference>
<dbReference type="Proteomes" id="UP000198406">
    <property type="component" value="Unassembled WGS sequence"/>
</dbReference>
<organism evidence="2 3">
    <name type="scientific">Fistulifera solaris</name>
    <name type="common">Oleaginous diatom</name>
    <dbReference type="NCBI Taxonomy" id="1519565"/>
    <lineage>
        <taxon>Eukaryota</taxon>
        <taxon>Sar</taxon>
        <taxon>Stramenopiles</taxon>
        <taxon>Ochrophyta</taxon>
        <taxon>Bacillariophyta</taxon>
        <taxon>Bacillariophyceae</taxon>
        <taxon>Bacillariophycidae</taxon>
        <taxon>Naviculales</taxon>
        <taxon>Naviculaceae</taxon>
        <taxon>Fistulifera</taxon>
    </lineage>
</organism>
<feature type="signal peptide" evidence="1">
    <location>
        <begin position="1"/>
        <end position="20"/>
    </location>
</feature>
<evidence type="ECO:0000313" key="3">
    <source>
        <dbReference type="Proteomes" id="UP000198406"/>
    </source>
</evidence>
<dbReference type="EMBL" id="BDSP01000013">
    <property type="protein sequence ID" value="GAX09863.1"/>
    <property type="molecule type" value="Genomic_DNA"/>
</dbReference>
<accession>A0A1Z5J7A4</accession>
<name>A0A1Z5J7A4_FISSO</name>
<evidence type="ECO:0000313" key="2">
    <source>
        <dbReference type="EMBL" id="GAX09863.1"/>
    </source>
</evidence>
<keyword evidence="1" id="KW-0732">Signal</keyword>
<gene>
    <name evidence="2" type="ORF">FisN_11Lh157</name>
</gene>
<evidence type="ECO:0008006" key="4">
    <source>
        <dbReference type="Google" id="ProtNLM"/>
    </source>
</evidence>
<dbReference type="OrthoDB" id="438164at2759"/>
<feature type="chain" id="PRO_5013097278" description="JmjC domain-containing protein" evidence="1">
    <location>
        <begin position="21"/>
        <end position="194"/>
    </location>
</feature>
<dbReference type="AlphaFoldDB" id="A0A1Z5J7A4"/>